<dbReference type="InterPro" id="IPR004843">
    <property type="entry name" value="Calcineurin-like_PHP"/>
</dbReference>
<dbReference type="AlphaFoldDB" id="A0A9E7R1B0"/>
<dbReference type="GeneID" id="74944193"/>
<dbReference type="RefSeq" id="WP_260592843.1">
    <property type="nucleotide sequence ID" value="NZ_CP104003.1"/>
</dbReference>
<feature type="region of interest" description="Disordered" evidence="5">
    <location>
        <begin position="1"/>
        <end position="21"/>
    </location>
</feature>
<evidence type="ECO:0000313" key="8">
    <source>
        <dbReference type="Proteomes" id="UP001057580"/>
    </source>
</evidence>
<dbReference type="EMBL" id="CP104003">
    <property type="protein sequence ID" value="UWM53849.1"/>
    <property type="molecule type" value="Genomic_DNA"/>
</dbReference>
<accession>A0A9E7R1B0</accession>
<dbReference type="SUPFAM" id="SSF56300">
    <property type="entry name" value="Metallo-dependent phosphatases"/>
    <property type="match status" value="1"/>
</dbReference>
<evidence type="ECO:0000256" key="5">
    <source>
        <dbReference type="SAM" id="MobiDB-lite"/>
    </source>
</evidence>
<dbReference type="PANTHER" id="PTHR42988">
    <property type="entry name" value="PHOSPHOHYDROLASE"/>
    <property type="match status" value="1"/>
</dbReference>
<comment type="similarity">
    <text evidence="4">Belongs to the cyclic nucleotide phosphodiesterase class-III family.</text>
</comment>
<dbReference type="KEGG" id="ssai:N0B31_17185"/>
<evidence type="ECO:0000313" key="7">
    <source>
        <dbReference type="EMBL" id="UWM53849.1"/>
    </source>
</evidence>
<dbReference type="Pfam" id="PF00149">
    <property type="entry name" value="Metallophos"/>
    <property type="match status" value="1"/>
</dbReference>
<feature type="compositionally biased region" description="Basic and acidic residues" evidence="5">
    <location>
        <begin position="327"/>
        <end position="340"/>
    </location>
</feature>
<reference evidence="7" key="1">
    <citation type="submission" date="2022-09" db="EMBL/GenBank/DDBJ databases">
        <title>Diverse halophilic archaea isolated from saline environments.</title>
        <authorList>
            <person name="Cui H.-L."/>
        </authorList>
    </citation>
    <scope>NUCLEOTIDE SEQUENCE</scope>
    <source>
        <strain evidence="7">ZS-35-S2</strain>
    </source>
</reference>
<evidence type="ECO:0000256" key="4">
    <source>
        <dbReference type="ARBA" id="ARBA00025742"/>
    </source>
</evidence>
<organism evidence="7 8">
    <name type="scientific">Salinirubellus salinus</name>
    <dbReference type="NCBI Taxonomy" id="1364945"/>
    <lineage>
        <taxon>Archaea</taxon>
        <taxon>Methanobacteriati</taxon>
        <taxon>Methanobacteriota</taxon>
        <taxon>Stenosarchaea group</taxon>
        <taxon>Halobacteria</taxon>
        <taxon>Halobacteriales</taxon>
        <taxon>Natronomonadaceae</taxon>
        <taxon>Salinirubellus</taxon>
    </lineage>
</organism>
<feature type="region of interest" description="Disordered" evidence="5">
    <location>
        <begin position="317"/>
        <end position="340"/>
    </location>
</feature>
<gene>
    <name evidence="7" type="ORF">N0B31_17185</name>
</gene>
<keyword evidence="1" id="KW-0479">Metal-binding</keyword>
<dbReference type="GO" id="GO:0016787">
    <property type="term" value="F:hydrolase activity"/>
    <property type="evidence" value="ECO:0007669"/>
    <property type="project" value="UniProtKB-KW"/>
</dbReference>
<dbReference type="Gene3D" id="3.60.21.10">
    <property type="match status" value="1"/>
</dbReference>
<keyword evidence="2" id="KW-0378">Hydrolase</keyword>
<dbReference type="Proteomes" id="UP001057580">
    <property type="component" value="Chromosome"/>
</dbReference>
<feature type="domain" description="Calcineurin-like phosphoesterase" evidence="6">
    <location>
        <begin position="29"/>
        <end position="235"/>
    </location>
</feature>
<evidence type="ECO:0000256" key="1">
    <source>
        <dbReference type="ARBA" id="ARBA00022723"/>
    </source>
</evidence>
<proteinExistence type="inferred from homology"/>
<sequence length="340" mass="36068">MVPDTHAVGRSGPVLAHLDRPRTPERTTLAVFADAHLTAEASGTWKVLHRTEERLRAAVADANRRDVDAVLVAGDLTKDGAPTEYALTDEVLAGLDAPFVAIPGNHDVPKPRWDPYDAPDRESFARRYASGHLPFVERVGGVDLVGLDSASNADGSLGGTHEGEVGADQRAWLDSVLPDLETPVVAVHHNVSHPSTHAEGFPESDLYQVNDADAVAALLARHDVPLTLSGHLHWPGVAPLAGGHELVCPAVCSFPQAYVCLHVGPDGTTAELVPLADRAGLEEAYVHAREGAAHGRGVAARADSRLLDELLLAEEAGPPLVQRAGPPKREAPHRADRVEP</sequence>
<dbReference type="InterPro" id="IPR050884">
    <property type="entry name" value="CNP_phosphodiesterase-III"/>
</dbReference>
<dbReference type="InterPro" id="IPR029052">
    <property type="entry name" value="Metallo-depent_PP-like"/>
</dbReference>
<name>A0A9E7R1B0_9EURY</name>
<protein>
    <submittedName>
        <fullName evidence="7">Metallophosphoesterase</fullName>
    </submittedName>
</protein>
<dbReference type="GO" id="GO:0046872">
    <property type="term" value="F:metal ion binding"/>
    <property type="evidence" value="ECO:0007669"/>
    <property type="project" value="UniProtKB-KW"/>
</dbReference>
<evidence type="ECO:0000256" key="2">
    <source>
        <dbReference type="ARBA" id="ARBA00022801"/>
    </source>
</evidence>
<keyword evidence="3" id="KW-0408">Iron</keyword>
<keyword evidence="8" id="KW-1185">Reference proteome</keyword>
<evidence type="ECO:0000256" key="3">
    <source>
        <dbReference type="ARBA" id="ARBA00023004"/>
    </source>
</evidence>
<evidence type="ECO:0000259" key="6">
    <source>
        <dbReference type="Pfam" id="PF00149"/>
    </source>
</evidence>
<dbReference type="PANTHER" id="PTHR42988:SF2">
    <property type="entry name" value="CYCLIC NUCLEOTIDE PHOSPHODIESTERASE CBUA0032-RELATED"/>
    <property type="match status" value="1"/>
</dbReference>